<evidence type="ECO:0000256" key="3">
    <source>
        <dbReference type="ARBA" id="ARBA00022692"/>
    </source>
</evidence>
<name>A0A2X4VCJ5_SERPL</name>
<evidence type="ECO:0000256" key="2">
    <source>
        <dbReference type="ARBA" id="ARBA00022519"/>
    </source>
</evidence>
<evidence type="ECO:0000256" key="5">
    <source>
        <dbReference type="ARBA" id="ARBA00023136"/>
    </source>
</evidence>
<feature type="transmembrane region" description="Helical" evidence="6">
    <location>
        <begin position="21"/>
        <end position="52"/>
    </location>
</feature>
<feature type="transmembrane region" description="Helical" evidence="6">
    <location>
        <begin position="526"/>
        <end position="549"/>
    </location>
</feature>
<keyword evidence="2" id="KW-1003">Cell membrane</keyword>
<dbReference type="SUPFAM" id="SSF161098">
    <property type="entry name" value="MetI-like"/>
    <property type="match status" value="2"/>
</dbReference>
<gene>
    <name evidence="9" type="primary">pstC_1</name>
    <name evidence="8" type="ORF">I6G64_18980</name>
    <name evidence="9" type="ORF">NCTC12961_04403</name>
</gene>
<dbReference type="Gene3D" id="2.130.10.10">
    <property type="entry name" value="YVTN repeat-like/Quinoprotein amine dehydrogenase"/>
    <property type="match status" value="1"/>
</dbReference>
<dbReference type="RefSeq" id="WP_063197313.1">
    <property type="nucleotide sequence ID" value="NZ_CAMITG010000004.1"/>
</dbReference>
<keyword evidence="3 6" id="KW-0812">Transmembrane</keyword>
<organism evidence="9 10">
    <name type="scientific">Serratia plymuthica</name>
    <dbReference type="NCBI Taxonomy" id="82996"/>
    <lineage>
        <taxon>Bacteria</taxon>
        <taxon>Pseudomonadati</taxon>
        <taxon>Pseudomonadota</taxon>
        <taxon>Gammaproteobacteria</taxon>
        <taxon>Enterobacterales</taxon>
        <taxon>Yersiniaceae</taxon>
        <taxon>Serratia</taxon>
    </lineage>
</organism>
<dbReference type="EMBL" id="LS483469">
    <property type="protein sequence ID" value="SQI44532.1"/>
    <property type="molecule type" value="Genomic_DNA"/>
</dbReference>
<dbReference type="InterPro" id="IPR000515">
    <property type="entry name" value="MetI-like"/>
</dbReference>
<dbReference type="SUPFAM" id="SSF75011">
    <property type="entry name" value="3-carboxy-cis,cis-mucoante lactonizing enzyme"/>
    <property type="match status" value="1"/>
</dbReference>
<evidence type="ECO:0000313" key="11">
    <source>
        <dbReference type="Proteomes" id="UP000594967"/>
    </source>
</evidence>
<reference evidence="8 11" key="2">
    <citation type="submission" date="2020-12" db="EMBL/GenBank/DDBJ databases">
        <title>FDA dAtabase for Regulatory Grade micrObial Sequences (FDA-ARGOS): Supporting development and validation of Infectious Disease Dx tests.</title>
        <authorList>
            <person name="Sproer C."/>
            <person name="Gronow S."/>
            <person name="Severitt S."/>
            <person name="Schroder I."/>
            <person name="Tallon L."/>
            <person name="Sadzewicz L."/>
            <person name="Zhao X."/>
            <person name="Boylan J."/>
            <person name="Ott S."/>
            <person name="Bowen H."/>
            <person name="Vavikolanu K."/>
            <person name="Mehta A."/>
            <person name="Aluvathingal J."/>
            <person name="Nadendla S."/>
            <person name="Lowell S."/>
            <person name="Myers T."/>
            <person name="Yan Y."/>
            <person name="Sichtig H."/>
        </authorList>
    </citation>
    <scope>NUCLEOTIDE SEQUENCE [LARGE SCALE GENOMIC DNA]</scope>
    <source>
        <strain evidence="8 11">FDAARGOS_907</strain>
    </source>
</reference>
<dbReference type="Proteomes" id="UP000248897">
    <property type="component" value="Chromosome 1"/>
</dbReference>
<evidence type="ECO:0000256" key="1">
    <source>
        <dbReference type="ARBA" id="ARBA00004429"/>
    </source>
</evidence>
<keyword evidence="6" id="KW-0813">Transport</keyword>
<keyword evidence="4 6" id="KW-1133">Transmembrane helix</keyword>
<dbReference type="Proteomes" id="UP000594967">
    <property type="component" value="Chromosome"/>
</dbReference>
<proteinExistence type="inferred from homology"/>
<sequence length="724" mass="78975">MAQTTVNQHPRDRLRARIDRSVQAAVTVSGLLVLMTLMLIFVYLLFAVLPLFKPAAMGKAQPLAIAASAPALALGMDVQQRIGYRIDAQGAGQFYRLTPQEGAKAGELLAQQPLLAKPTLLAQAAGERDLFALAQADGRFIVASADFAAAGSAVPQWAFPLGQRPQALDQRGRPLTLLTLAEARRGQYLLAGVTDDNRLVFGRFGNEHPPQLSASALDRAPQQIVLTPDGRQLYLLTGNRLARYQINDTQLQLKETRTLGEHSPYQLTALPGGSALLIEAADGSVREWFDVEKNQRWQLTPVQHFEHSAEPQDLLVAEPYRRVFATLRPDGGFSLFSSIQPQPLLNGRLSSGVQQMAFAPSGDGLLLETAQGWQHYAIDNPYPDVTWRSLWHKVWYENYPEPAYVWQSTSGEDSYQAKFSLIPVIFGTFKAAGYAMLFAIPLALAGAIYTAYFMSPGLRRVIKPAIEVMGALPTVVIGLVAGIWLAPVIEHYLLAVLSLPVLLAVAVLACGAVVNRFAPRRLPPGFDLLILLPLMLLVVWLTFSVGPWLEVKLFGEPLHFWLGDDYDQRNALVVGVAMGFALVPIIFSLAEDALFSVPATLSQGSLALGATQWQTVMRVVLPSASAGIFSALMIGFGRAVGETMIVLMATGNTPIIDGSLFQGLRALAANIAIEMPEAVAGSSHYRVLFLTALVLFIFTFVFNTLAEAVRLRLRKRYTLNQEAP</sequence>
<dbReference type="Gene3D" id="1.10.3720.10">
    <property type="entry name" value="MetI-like"/>
    <property type="match status" value="1"/>
</dbReference>
<feature type="transmembrane region" description="Helical" evidence="6">
    <location>
        <begin position="431"/>
        <end position="453"/>
    </location>
</feature>
<dbReference type="STRING" id="82996.ADP72_17490"/>
<dbReference type="PANTHER" id="PTHR42727">
    <property type="entry name" value="PHOSPHATE TRANSPORT SYSTEM PERMEASE PROTEIN"/>
    <property type="match status" value="1"/>
</dbReference>
<evidence type="ECO:0000313" key="10">
    <source>
        <dbReference type="Proteomes" id="UP000248897"/>
    </source>
</evidence>
<dbReference type="GO" id="GO:0005886">
    <property type="term" value="C:plasma membrane"/>
    <property type="evidence" value="ECO:0007669"/>
    <property type="project" value="UniProtKB-SubCell"/>
</dbReference>
<comment type="similarity">
    <text evidence="6">Belongs to the binding-protein-dependent transport system permease family.</text>
</comment>
<feature type="transmembrane region" description="Helical" evidence="6">
    <location>
        <begin position="685"/>
        <end position="706"/>
    </location>
</feature>
<feature type="transmembrane region" description="Helical" evidence="6">
    <location>
        <begin position="492"/>
        <end position="514"/>
    </location>
</feature>
<evidence type="ECO:0000256" key="6">
    <source>
        <dbReference type="RuleBase" id="RU363032"/>
    </source>
</evidence>
<keyword evidence="11" id="KW-1185">Reference proteome</keyword>
<feature type="domain" description="ABC transmembrane type-1" evidence="7">
    <location>
        <begin position="425"/>
        <end position="706"/>
    </location>
</feature>
<feature type="transmembrane region" description="Helical" evidence="6">
    <location>
        <begin position="619"/>
        <end position="640"/>
    </location>
</feature>
<protein>
    <submittedName>
        <fullName evidence="8">ABC transporter permease subunit</fullName>
    </submittedName>
    <submittedName>
        <fullName evidence="9">Phosphate transport system permease protein pstC</fullName>
    </submittedName>
</protein>
<dbReference type="InterPro" id="IPR035906">
    <property type="entry name" value="MetI-like_sf"/>
</dbReference>
<keyword evidence="5 6" id="KW-0472">Membrane</keyword>
<feature type="transmembrane region" description="Helical" evidence="6">
    <location>
        <begin position="569"/>
        <end position="590"/>
    </location>
</feature>
<dbReference type="CDD" id="cd06261">
    <property type="entry name" value="TM_PBP2"/>
    <property type="match status" value="1"/>
</dbReference>
<dbReference type="PANTHER" id="PTHR42727:SF1">
    <property type="entry name" value="PHOSPHATE TRANSPORT SYSTEM PERMEASE"/>
    <property type="match status" value="1"/>
</dbReference>
<comment type="subcellular location">
    <subcellularLocation>
        <location evidence="1">Cell inner membrane</location>
        <topology evidence="1">Multi-pass membrane protein</topology>
    </subcellularLocation>
    <subcellularLocation>
        <location evidence="6">Cell membrane</location>
        <topology evidence="6">Multi-pass membrane protein</topology>
    </subcellularLocation>
</comment>
<evidence type="ECO:0000313" key="9">
    <source>
        <dbReference type="EMBL" id="SQI44532.1"/>
    </source>
</evidence>
<dbReference type="PROSITE" id="PS50928">
    <property type="entry name" value="ABC_TM1"/>
    <property type="match status" value="1"/>
</dbReference>
<evidence type="ECO:0000259" key="7">
    <source>
        <dbReference type="PROSITE" id="PS50928"/>
    </source>
</evidence>
<dbReference type="EMBL" id="CP065673">
    <property type="protein sequence ID" value="QPS19650.1"/>
    <property type="molecule type" value="Genomic_DNA"/>
</dbReference>
<evidence type="ECO:0000256" key="4">
    <source>
        <dbReference type="ARBA" id="ARBA00022989"/>
    </source>
</evidence>
<evidence type="ECO:0000313" key="8">
    <source>
        <dbReference type="EMBL" id="QPS19650.1"/>
    </source>
</evidence>
<reference evidence="9 10" key="1">
    <citation type="submission" date="2018-06" db="EMBL/GenBank/DDBJ databases">
        <authorList>
            <consortium name="Pathogen Informatics"/>
            <person name="Doyle S."/>
        </authorList>
    </citation>
    <scope>NUCLEOTIDE SEQUENCE [LARGE SCALE GENOMIC DNA]</scope>
    <source>
        <strain evidence="9 10">NCTC12961</strain>
    </source>
</reference>
<dbReference type="AlphaFoldDB" id="A0A2X4VCJ5"/>
<dbReference type="InterPro" id="IPR015943">
    <property type="entry name" value="WD40/YVTN_repeat-like_dom_sf"/>
</dbReference>
<feature type="transmembrane region" description="Helical" evidence="6">
    <location>
        <begin position="465"/>
        <end position="486"/>
    </location>
</feature>
<dbReference type="GO" id="GO:0055085">
    <property type="term" value="P:transmembrane transport"/>
    <property type="evidence" value="ECO:0007669"/>
    <property type="project" value="InterPro"/>
</dbReference>
<dbReference type="Pfam" id="PF00528">
    <property type="entry name" value="BPD_transp_1"/>
    <property type="match status" value="1"/>
</dbReference>
<keyword evidence="2" id="KW-0997">Cell inner membrane</keyword>
<accession>A0A2X4VCJ5</accession>